<protein>
    <recommendedName>
        <fullName evidence="2">Phosphatidic acid phosphatase type 2/haloperoxidase domain-containing protein</fullName>
    </recommendedName>
</protein>
<dbReference type="GO" id="GO:0042392">
    <property type="term" value="F:sphingosine-1-phosphate phosphatase activity"/>
    <property type="evidence" value="ECO:0007669"/>
    <property type="project" value="TreeGrafter"/>
</dbReference>
<dbReference type="SUPFAM" id="SSF48317">
    <property type="entry name" value="Acid phosphatase/Vanadium-dependent haloperoxidase"/>
    <property type="match status" value="1"/>
</dbReference>
<evidence type="ECO:0000259" key="2">
    <source>
        <dbReference type="SMART" id="SM00014"/>
    </source>
</evidence>
<feature type="domain" description="Phosphatidic acid phosphatase type 2/haloperoxidase" evidence="2">
    <location>
        <begin position="65"/>
        <end position="191"/>
    </location>
</feature>
<dbReference type="PANTHER" id="PTHR14969:SF13">
    <property type="entry name" value="AT30094P"/>
    <property type="match status" value="1"/>
</dbReference>
<dbReference type="InterPro" id="IPR000326">
    <property type="entry name" value="PAP2/HPO"/>
</dbReference>
<keyword evidence="1" id="KW-0472">Membrane</keyword>
<feature type="transmembrane region" description="Helical" evidence="1">
    <location>
        <begin position="149"/>
        <end position="168"/>
    </location>
</feature>
<dbReference type="PANTHER" id="PTHR14969">
    <property type="entry name" value="SPHINGOSINE-1-PHOSPHATE PHOSPHOHYDROLASE"/>
    <property type="match status" value="1"/>
</dbReference>
<accession>A0A0F9LZY2</accession>
<dbReference type="Gene3D" id="1.20.144.10">
    <property type="entry name" value="Phosphatidic acid phosphatase type 2/haloperoxidase"/>
    <property type="match status" value="1"/>
</dbReference>
<keyword evidence="1" id="KW-0812">Transmembrane</keyword>
<dbReference type="CDD" id="cd01610">
    <property type="entry name" value="PAP2_like"/>
    <property type="match status" value="1"/>
</dbReference>
<gene>
    <name evidence="3" type="ORF">LCGC14_1135510</name>
</gene>
<evidence type="ECO:0000256" key="1">
    <source>
        <dbReference type="SAM" id="Phobius"/>
    </source>
</evidence>
<feature type="transmembrane region" description="Helical" evidence="1">
    <location>
        <begin position="34"/>
        <end position="58"/>
    </location>
</feature>
<reference evidence="3" key="1">
    <citation type="journal article" date="2015" name="Nature">
        <title>Complex archaea that bridge the gap between prokaryotes and eukaryotes.</title>
        <authorList>
            <person name="Spang A."/>
            <person name="Saw J.H."/>
            <person name="Jorgensen S.L."/>
            <person name="Zaremba-Niedzwiedzka K."/>
            <person name="Martijn J."/>
            <person name="Lind A.E."/>
            <person name="van Eijk R."/>
            <person name="Schleper C."/>
            <person name="Guy L."/>
            <person name="Ettema T.J."/>
        </authorList>
    </citation>
    <scope>NUCLEOTIDE SEQUENCE</scope>
</reference>
<feature type="transmembrane region" description="Helical" evidence="1">
    <location>
        <begin position="64"/>
        <end position="84"/>
    </location>
</feature>
<dbReference type="Pfam" id="PF01569">
    <property type="entry name" value="PAP2"/>
    <property type="match status" value="1"/>
</dbReference>
<dbReference type="SMART" id="SM00014">
    <property type="entry name" value="acidPPc"/>
    <property type="match status" value="1"/>
</dbReference>
<comment type="caution">
    <text evidence="3">The sequence shown here is derived from an EMBL/GenBank/DDBJ whole genome shotgun (WGS) entry which is preliminary data.</text>
</comment>
<feature type="transmembrane region" description="Helical" evidence="1">
    <location>
        <begin position="180"/>
        <end position="205"/>
    </location>
</feature>
<feature type="transmembrane region" description="Helical" evidence="1">
    <location>
        <begin position="124"/>
        <end position="143"/>
    </location>
</feature>
<dbReference type="EMBL" id="LAZR01005349">
    <property type="protein sequence ID" value="KKN00670.1"/>
    <property type="molecule type" value="Genomic_DNA"/>
</dbReference>
<organism evidence="3">
    <name type="scientific">marine sediment metagenome</name>
    <dbReference type="NCBI Taxonomy" id="412755"/>
    <lineage>
        <taxon>unclassified sequences</taxon>
        <taxon>metagenomes</taxon>
        <taxon>ecological metagenomes</taxon>
    </lineage>
</organism>
<dbReference type="AlphaFoldDB" id="A0A0F9LZY2"/>
<keyword evidence="1" id="KW-1133">Transmembrane helix</keyword>
<name>A0A0F9LZY2_9ZZZZ</name>
<evidence type="ECO:0000313" key="3">
    <source>
        <dbReference type="EMBL" id="KKN00670.1"/>
    </source>
</evidence>
<proteinExistence type="predicted"/>
<dbReference type="InterPro" id="IPR036938">
    <property type="entry name" value="PAP2/HPO_sf"/>
</dbReference>
<sequence length="217" mass="26152">MSSLSEYLEKIEDWDHRAFLSIYKSKFSKRSKKLAIVFSFFGSLYFWGLMWLIWLIYGYITKDYYLFVLFTGGFWQSILLHSIIKYKVVRRNRPFIKLKAEGVKKHDDFIRIPYLMRESDKQSFPSGHVAFLLFFGFVFAYYFQEYYWIILSIFIILDILMAISRLILGVHFPMDVLFGFVFGVVYALLYLGLTSIYWVNLYYWLGEIFSPILHFWL</sequence>